<organism evidence="12 14">
    <name type="scientific">Yarrowia lipolytica</name>
    <name type="common">Candida lipolytica</name>
    <dbReference type="NCBI Taxonomy" id="4952"/>
    <lineage>
        <taxon>Eukaryota</taxon>
        <taxon>Fungi</taxon>
        <taxon>Dikarya</taxon>
        <taxon>Ascomycota</taxon>
        <taxon>Saccharomycotina</taxon>
        <taxon>Dipodascomycetes</taxon>
        <taxon>Dipodascales</taxon>
        <taxon>Dipodascales incertae sedis</taxon>
        <taxon>Yarrowia</taxon>
    </lineage>
</organism>
<dbReference type="EMBL" id="CP017554">
    <property type="protein sequence ID" value="AOW01551.1"/>
    <property type="molecule type" value="Genomic_DNA"/>
</dbReference>
<dbReference type="GeneID" id="2907489"/>
<dbReference type="Proteomes" id="UP000182444">
    <property type="component" value="Chromosome 1B"/>
</dbReference>
<evidence type="ECO:0000313" key="14">
    <source>
        <dbReference type="Proteomes" id="UP000182444"/>
    </source>
</evidence>
<keyword evidence="9" id="KW-0472">Membrane</keyword>
<evidence type="ECO:0000256" key="8">
    <source>
        <dbReference type="ARBA" id="ARBA00022989"/>
    </source>
</evidence>
<evidence type="ECO:0000256" key="10">
    <source>
        <dbReference type="ARBA" id="ARBA00032062"/>
    </source>
</evidence>
<dbReference type="Pfam" id="PF08660">
    <property type="entry name" value="Alg14"/>
    <property type="match status" value="1"/>
</dbReference>
<dbReference type="GO" id="GO:0005811">
    <property type="term" value="C:lipid droplet"/>
    <property type="evidence" value="ECO:0007669"/>
    <property type="project" value="EnsemblFungi"/>
</dbReference>
<evidence type="ECO:0000256" key="3">
    <source>
        <dbReference type="ARBA" id="ARBA00009731"/>
    </source>
</evidence>
<dbReference type="GO" id="GO:0098548">
    <property type="term" value="C:cytoplasmic side of Golgi membrane"/>
    <property type="evidence" value="ECO:0007669"/>
    <property type="project" value="EnsemblFungi"/>
</dbReference>
<dbReference type="VEuPathDB" id="FungiDB:YALI0_B11440g"/>
<dbReference type="GO" id="GO:0004577">
    <property type="term" value="F:N-acetylglucosaminyldiphosphodolichol N-acetylglucosaminyltransferase activity"/>
    <property type="evidence" value="ECO:0007669"/>
    <property type="project" value="EnsemblFungi"/>
</dbReference>
<reference evidence="12 14" key="1">
    <citation type="journal article" date="2016" name="PLoS ONE">
        <title>Sequence Assembly of Yarrowia lipolytica Strain W29/CLIB89 Shows Transposable Element Diversity.</title>
        <authorList>
            <person name="Magnan C."/>
            <person name="Yu J."/>
            <person name="Chang I."/>
            <person name="Jahn E."/>
            <person name="Kanomata Y."/>
            <person name="Wu J."/>
            <person name="Zeller M."/>
            <person name="Oakes M."/>
            <person name="Baldi P."/>
            <person name="Sandmeyer S."/>
        </authorList>
    </citation>
    <scope>NUCLEOTIDE SEQUENCE [LARGE SCALE GENOMIC DNA]</scope>
    <source>
        <strain evidence="12">CLIB89</strain>
        <strain evidence="14">CLIB89(W29)</strain>
    </source>
</reference>
<evidence type="ECO:0000256" key="7">
    <source>
        <dbReference type="ARBA" id="ARBA00022824"/>
    </source>
</evidence>
<comment type="function">
    <text evidence="11">Involved in protein N-glycosylation. Essential for the second step of the dolichol-linked oligosaccharide pathway. Anchors the catalytic subunit ALG13 to the ER.</text>
</comment>
<dbReference type="EMBL" id="KZ858951">
    <property type="protein sequence ID" value="RDW28662.1"/>
    <property type="molecule type" value="Genomic_DNA"/>
</dbReference>
<reference evidence="13 15" key="2">
    <citation type="submission" date="2018-07" db="EMBL/GenBank/DDBJ databases">
        <title>Draft Genome Assemblies for Five Robust Yarrowia lipolytica Strains Exhibiting High Lipid Production and Pentose Sugar Utilization and Sugar Alcohol Secretion from Undetoxified Lignocellulosic Biomass Hydrolysates.</title>
        <authorList>
            <consortium name="DOE Joint Genome Institute"/>
            <person name="Walker C."/>
            <person name="Ryu S."/>
            <person name="Na H."/>
            <person name="Zane M."/>
            <person name="LaButti K."/>
            <person name="Lipzen A."/>
            <person name="Haridas S."/>
            <person name="Barry K."/>
            <person name="Grigoriev I.V."/>
            <person name="Quarterman J."/>
            <person name="Slininger P."/>
            <person name="Dien B."/>
            <person name="Trinh C.T."/>
        </authorList>
    </citation>
    <scope>NUCLEOTIDE SEQUENCE [LARGE SCALE GENOMIC DNA]</scope>
    <source>
        <strain evidence="13 15">YB392</strain>
    </source>
</reference>
<dbReference type="PANTHER" id="PTHR12154">
    <property type="entry name" value="GLYCOSYL TRANSFERASE-RELATED"/>
    <property type="match status" value="1"/>
</dbReference>
<gene>
    <name evidence="11" type="primary">ALG14</name>
    <name evidence="13" type="ORF">B0I71DRAFT_37820</name>
    <name evidence="12" type="ORF">YALI1_B15180g</name>
</gene>
<keyword evidence="6" id="KW-0812">Transmembrane</keyword>
<dbReference type="KEGG" id="yli:2907489"/>
<dbReference type="GO" id="GO:0043495">
    <property type="term" value="F:protein-membrane adaptor activity"/>
    <property type="evidence" value="ECO:0007669"/>
    <property type="project" value="EnsemblFungi"/>
</dbReference>
<dbReference type="VEuPathDB" id="FungiDB:YALI1_B15180g"/>
<keyword evidence="8" id="KW-1133">Transmembrane helix</keyword>
<comment type="similarity">
    <text evidence="3 11">Belongs to the ALG14 family.</text>
</comment>
<accession>A0A1H6PI85</accession>
<protein>
    <recommendedName>
        <fullName evidence="5 11">UDP-N-acetylglucosamine transferase subunit ALG14</fullName>
    </recommendedName>
    <alternativeName>
        <fullName evidence="10 11">Asparagine-linked glycosylation protein 14</fullName>
    </alternativeName>
</protein>
<dbReference type="Proteomes" id="UP000256601">
    <property type="component" value="Unassembled WGS sequence"/>
</dbReference>
<dbReference type="GO" id="GO:0031965">
    <property type="term" value="C:nuclear membrane"/>
    <property type="evidence" value="ECO:0007669"/>
    <property type="project" value="UniProtKB-SubCell"/>
</dbReference>
<dbReference type="InterPro" id="IPR013969">
    <property type="entry name" value="Oligosacch_biosynth_Alg14"/>
</dbReference>
<proteinExistence type="inferred from homology"/>
<dbReference type="Gene3D" id="3.40.50.2000">
    <property type="entry name" value="Glycogen Phosphorylase B"/>
    <property type="match status" value="1"/>
</dbReference>
<evidence type="ECO:0000313" key="15">
    <source>
        <dbReference type="Proteomes" id="UP000256601"/>
    </source>
</evidence>
<dbReference type="OMA" id="CRIVFIE"/>
<keyword evidence="13" id="KW-0808">Transferase</keyword>
<keyword evidence="7 11" id="KW-0256">Endoplasmic reticulum</keyword>
<comment type="subunit">
    <text evidence="4 11">Heterodimer with ALG13 to form a functional enzyme.</text>
</comment>
<comment type="subcellular location">
    <subcellularLocation>
        <location evidence="1 11">Endoplasmic reticulum membrane</location>
        <topology evidence="1 11">Single-pass membrane protein</topology>
    </subcellularLocation>
    <subcellularLocation>
        <location evidence="2">Nucleus membrane</location>
        <topology evidence="2">Single-pass membrane protein</topology>
    </subcellularLocation>
</comment>
<evidence type="ECO:0000256" key="5">
    <source>
        <dbReference type="ARBA" id="ARBA00017467"/>
    </source>
</evidence>
<dbReference type="GO" id="GO:0043541">
    <property type="term" value="C:UDP-N-acetylglucosamine transferase complex"/>
    <property type="evidence" value="ECO:0007669"/>
    <property type="project" value="EnsemblFungi"/>
</dbReference>
<evidence type="ECO:0000256" key="6">
    <source>
        <dbReference type="ARBA" id="ARBA00022692"/>
    </source>
</evidence>
<evidence type="ECO:0000256" key="2">
    <source>
        <dbReference type="ARBA" id="ARBA00004590"/>
    </source>
</evidence>
<evidence type="ECO:0000313" key="12">
    <source>
        <dbReference type="EMBL" id="AOW01551.1"/>
    </source>
</evidence>
<evidence type="ECO:0000256" key="4">
    <source>
        <dbReference type="ARBA" id="ARBA00011335"/>
    </source>
</evidence>
<evidence type="ECO:0000313" key="13">
    <source>
        <dbReference type="EMBL" id="RDW28662.1"/>
    </source>
</evidence>
<dbReference type="SMR" id="A0A1H6PI85"/>
<dbReference type="eggNOG" id="KOG3339">
    <property type="taxonomic scope" value="Eukaryota"/>
</dbReference>
<sequence>MVTTILIAASAILVLLLLRLLFVLPASNRFGFLYRPKHSNPKLMVMMGSGGHTGEMLRMLKTLKLQSYAKRVYVSSSGDVDSLEKVKVLESTTKTDIKTMVLENIPRARKVGQSYPSSVITSAVSFAVAVKLVHKHKPHVIVCNGPATCVMLCYAAFLLRFMALIDTRIIYVESLARVNRLSLSGLILLPFCDRFLVQWPQLAEKYPRAEYHGILV</sequence>
<evidence type="ECO:0000256" key="1">
    <source>
        <dbReference type="ARBA" id="ARBA00004389"/>
    </source>
</evidence>
<evidence type="ECO:0000256" key="9">
    <source>
        <dbReference type="ARBA" id="ARBA00023136"/>
    </source>
</evidence>
<name>A0A1H6PI85_YARLL</name>
<dbReference type="GO" id="GO:0006488">
    <property type="term" value="P:dolichol-linked oligosaccharide biosynthetic process"/>
    <property type="evidence" value="ECO:0007669"/>
    <property type="project" value="EnsemblFungi"/>
</dbReference>
<dbReference type="AlphaFoldDB" id="A0A1H6PI85"/>
<dbReference type="PANTHER" id="PTHR12154:SF4">
    <property type="entry name" value="UDP-N-ACETYLGLUCOSAMINE TRANSFERASE SUBUNIT ALG14 HOMOLOG"/>
    <property type="match status" value="1"/>
</dbReference>
<evidence type="ECO:0000256" key="11">
    <source>
        <dbReference type="RuleBase" id="RU362127"/>
    </source>
</evidence>